<comment type="similarity">
    <text evidence="1">Belongs to the UPF0065 (bug) family.</text>
</comment>
<feature type="signal peptide" evidence="2">
    <location>
        <begin position="1"/>
        <end position="25"/>
    </location>
</feature>
<sequence length="325" mass="34165">MRSSKWMGLLAALGFAVGTAVSAGAQTVKDFPNRPVKLVVPFSPGGSVDLTARSIESKLAELLKVPVLVENKPGAAAVLGTQAVVTAPPDGYTLLVGSTSMSIRPHLKPPPPYDPAKDLLPITLAAKVPHVLLVPPSLNVKSVADLSNLYKTKKTPIMYGDVGQGSLHYLAGDLFKAGSGIDITHVSYKGTSNVVADLLGGHVQLGSVELSVAGPYMASGQLVAIGLSVPTRHPEWPNLPTIAEQGVADYDISSWFGFFAPARTPPEIIDLLNREMVKALSDPGVKATYAKAGLTPVGTSVAEFRKQLEKEHVKWGAAVKISNPQ</sequence>
<dbReference type="PIRSF" id="PIRSF017082">
    <property type="entry name" value="YflP"/>
    <property type="match status" value="1"/>
</dbReference>
<dbReference type="Gene3D" id="3.40.190.10">
    <property type="entry name" value="Periplasmic binding protein-like II"/>
    <property type="match status" value="1"/>
</dbReference>
<proteinExistence type="inferred from homology"/>
<keyword evidence="2" id="KW-0732">Signal</keyword>
<dbReference type="OrthoDB" id="8676224at2"/>
<dbReference type="RefSeq" id="WP_135264347.1">
    <property type="nucleotide sequence ID" value="NZ_SMLM01000002.1"/>
</dbReference>
<dbReference type="EMBL" id="SMLM01000002">
    <property type="protein sequence ID" value="TFZ02823.1"/>
    <property type="molecule type" value="Genomic_DNA"/>
</dbReference>
<dbReference type="SUPFAM" id="SSF53850">
    <property type="entry name" value="Periplasmic binding protein-like II"/>
    <property type="match status" value="1"/>
</dbReference>
<dbReference type="Gene3D" id="3.40.190.150">
    <property type="entry name" value="Bordetella uptake gene, domain 1"/>
    <property type="match status" value="1"/>
</dbReference>
<protein>
    <submittedName>
        <fullName evidence="3">Tripartite tricarboxylate transporter substrate binding protein</fullName>
    </submittedName>
</protein>
<evidence type="ECO:0000256" key="1">
    <source>
        <dbReference type="ARBA" id="ARBA00006987"/>
    </source>
</evidence>
<comment type="caution">
    <text evidence="3">The sequence shown here is derived from an EMBL/GenBank/DDBJ whole genome shotgun (WGS) entry which is preliminary data.</text>
</comment>
<accession>A0A4Z0BU49</accession>
<keyword evidence="4" id="KW-1185">Reference proteome</keyword>
<evidence type="ECO:0000256" key="2">
    <source>
        <dbReference type="SAM" id="SignalP"/>
    </source>
</evidence>
<dbReference type="Proteomes" id="UP000298180">
    <property type="component" value="Unassembled WGS sequence"/>
</dbReference>
<dbReference type="CDD" id="cd13578">
    <property type="entry name" value="PBP2_Bug27"/>
    <property type="match status" value="1"/>
</dbReference>
<dbReference type="PANTHER" id="PTHR42928">
    <property type="entry name" value="TRICARBOXYLATE-BINDING PROTEIN"/>
    <property type="match status" value="1"/>
</dbReference>
<evidence type="ECO:0000313" key="3">
    <source>
        <dbReference type="EMBL" id="TFZ02823.1"/>
    </source>
</evidence>
<reference evidence="3 4" key="1">
    <citation type="submission" date="2019-03" db="EMBL/GenBank/DDBJ databases">
        <title>Ramlibacter henchirensis DSM 14656, whole genome shotgun sequence.</title>
        <authorList>
            <person name="Zhang X."/>
            <person name="Feng G."/>
            <person name="Zhu H."/>
        </authorList>
    </citation>
    <scope>NUCLEOTIDE SEQUENCE [LARGE SCALE GENOMIC DNA]</scope>
    <source>
        <strain evidence="3 4">DSM 14656</strain>
    </source>
</reference>
<gene>
    <name evidence="3" type="ORF">EZ313_16410</name>
</gene>
<feature type="chain" id="PRO_5021231429" evidence="2">
    <location>
        <begin position="26"/>
        <end position="325"/>
    </location>
</feature>
<dbReference type="AlphaFoldDB" id="A0A4Z0BU49"/>
<dbReference type="InterPro" id="IPR042100">
    <property type="entry name" value="Bug_dom1"/>
</dbReference>
<evidence type="ECO:0000313" key="4">
    <source>
        <dbReference type="Proteomes" id="UP000298180"/>
    </source>
</evidence>
<dbReference type="PANTHER" id="PTHR42928:SF5">
    <property type="entry name" value="BLR1237 PROTEIN"/>
    <property type="match status" value="1"/>
</dbReference>
<dbReference type="Pfam" id="PF03401">
    <property type="entry name" value="TctC"/>
    <property type="match status" value="1"/>
</dbReference>
<name>A0A4Z0BU49_9BURK</name>
<organism evidence="3 4">
    <name type="scientific">Ramlibacter henchirensis</name>
    <dbReference type="NCBI Taxonomy" id="204072"/>
    <lineage>
        <taxon>Bacteria</taxon>
        <taxon>Pseudomonadati</taxon>
        <taxon>Pseudomonadota</taxon>
        <taxon>Betaproteobacteria</taxon>
        <taxon>Burkholderiales</taxon>
        <taxon>Comamonadaceae</taxon>
        <taxon>Ramlibacter</taxon>
    </lineage>
</organism>
<dbReference type="InterPro" id="IPR005064">
    <property type="entry name" value="BUG"/>
</dbReference>